<accession>A0A5K8A6D9</accession>
<sequence>MVTIGMSSWPAESEKKIGKIFLSMPGYTYSIKMASDVSTSMRMLGLE</sequence>
<reference evidence="1 2" key="1">
    <citation type="submission" date="2019-11" db="EMBL/GenBank/DDBJ databases">
        <title>Comparative genomics of hydrocarbon-degrading Desulfosarcina strains.</title>
        <authorList>
            <person name="Watanabe M."/>
            <person name="Kojima H."/>
            <person name="Fukui M."/>
        </authorList>
    </citation>
    <scope>NUCLEOTIDE SEQUENCE [LARGE SCALE GENOMIC DNA]</scope>
    <source>
        <strain evidence="2">oXyS1</strain>
    </source>
</reference>
<protein>
    <submittedName>
        <fullName evidence="1">Uncharacterized protein</fullName>
    </submittedName>
</protein>
<proteinExistence type="predicted"/>
<dbReference type="EMBL" id="AP021879">
    <property type="protein sequence ID" value="BBO88095.1"/>
    <property type="molecule type" value="Genomic_DNA"/>
</dbReference>
<organism evidence="1 2">
    <name type="scientific">Desulfosarcina ovata subsp. ovata</name>
    <dbReference type="NCBI Taxonomy" id="2752305"/>
    <lineage>
        <taxon>Bacteria</taxon>
        <taxon>Pseudomonadati</taxon>
        <taxon>Thermodesulfobacteriota</taxon>
        <taxon>Desulfobacteria</taxon>
        <taxon>Desulfobacterales</taxon>
        <taxon>Desulfosarcinaceae</taxon>
        <taxon>Desulfosarcina</taxon>
    </lineage>
</organism>
<name>A0A5K8A6D9_9BACT</name>
<keyword evidence="2" id="KW-1185">Reference proteome</keyword>
<dbReference type="Proteomes" id="UP000422108">
    <property type="component" value="Chromosome"/>
</dbReference>
<evidence type="ECO:0000313" key="1">
    <source>
        <dbReference type="EMBL" id="BBO88095.1"/>
    </source>
</evidence>
<dbReference type="AlphaFoldDB" id="A0A5K8A6D9"/>
<gene>
    <name evidence="1" type="ORF">DSCOOX_12750</name>
</gene>
<evidence type="ECO:0000313" key="2">
    <source>
        <dbReference type="Proteomes" id="UP000422108"/>
    </source>
</evidence>